<dbReference type="SUPFAM" id="SSF63380">
    <property type="entry name" value="Riboflavin synthase domain-like"/>
    <property type="match status" value="1"/>
</dbReference>
<evidence type="ECO:0000259" key="1">
    <source>
        <dbReference type="PROSITE" id="PS51384"/>
    </source>
</evidence>
<dbReference type="Gene3D" id="2.40.30.10">
    <property type="entry name" value="Translation factors"/>
    <property type="match status" value="1"/>
</dbReference>
<dbReference type="Gene3D" id="3.40.50.80">
    <property type="entry name" value="Nucleotide-binding domain of ferredoxin-NADP reductase (FNR) module"/>
    <property type="match status" value="1"/>
</dbReference>
<proteinExistence type="predicted"/>
<comment type="caution">
    <text evidence="2">The sequence shown here is derived from an EMBL/GenBank/DDBJ whole genome shotgun (WGS) entry which is preliminary data.</text>
</comment>
<feature type="domain" description="FAD-binding FR-type" evidence="1">
    <location>
        <begin position="14"/>
        <end position="115"/>
    </location>
</feature>
<name>A0ABP4WDZ0_9ACTN</name>
<dbReference type="InterPro" id="IPR039261">
    <property type="entry name" value="FNR_nucleotide-bd"/>
</dbReference>
<protein>
    <recommendedName>
        <fullName evidence="1">FAD-binding FR-type domain-containing protein</fullName>
    </recommendedName>
</protein>
<dbReference type="EMBL" id="BAAAME010000010">
    <property type="protein sequence ID" value="GAA1752646.1"/>
    <property type="molecule type" value="Genomic_DNA"/>
</dbReference>
<dbReference type="PROSITE" id="PS51384">
    <property type="entry name" value="FAD_FR"/>
    <property type="match status" value="1"/>
</dbReference>
<reference evidence="3" key="1">
    <citation type="journal article" date="2019" name="Int. J. Syst. Evol. Microbiol.">
        <title>The Global Catalogue of Microorganisms (GCM) 10K type strain sequencing project: providing services to taxonomists for standard genome sequencing and annotation.</title>
        <authorList>
            <consortium name="The Broad Institute Genomics Platform"/>
            <consortium name="The Broad Institute Genome Sequencing Center for Infectious Disease"/>
            <person name="Wu L."/>
            <person name="Ma J."/>
        </authorList>
    </citation>
    <scope>NUCLEOTIDE SEQUENCE [LARGE SCALE GENOMIC DNA]</scope>
    <source>
        <strain evidence="3">JCM 13518</strain>
    </source>
</reference>
<organism evidence="2 3">
    <name type="scientific">Aeromicrobium alkaliterrae</name>
    <dbReference type="NCBI Taxonomy" id="302168"/>
    <lineage>
        <taxon>Bacteria</taxon>
        <taxon>Bacillati</taxon>
        <taxon>Actinomycetota</taxon>
        <taxon>Actinomycetes</taxon>
        <taxon>Propionibacteriales</taxon>
        <taxon>Nocardioidaceae</taxon>
        <taxon>Aeromicrobium</taxon>
    </lineage>
</organism>
<sequence length="238" mass="25697">MVRTPGFLADQVMKSAHAATLVSRRDLGHGLLELVLGSDDFRGASFVPGDSTAFRTGRTEFRHYTPARLDAERGELSIIVHKHGSGPGEELILGWSDGDPVAVCQWGSKKNFRWEDGSNPVLVVGDATVISLVMAFGDRAAAEGRPFSALLEVEPGDVEATRELVPAATVVARDGAHGLVAEAWLQRHAGELDPASTVYLAGHGQSIQRQRRVLLDLTPIDRRGIRTQPYWADGKTGL</sequence>
<evidence type="ECO:0000313" key="2">
    <source>
        <dbReference type="EMBL" id="GAA1752646.1"/>
    </source>
</evidence>
<evidence type="ECO:0000313" key="3">
    <source>
        <dbReference type="Proteomes" id="UP001501057"/>
    </source>
</evidence>
<keyword evidence="3" id="KW-1185">Reference proteome</keyword>
<dbReference type="Proteomes" id="UP001501057">
    <property type="component" value="Unassembled WGS sequence"/>
</dbReference>
<dbReference type="RefSeq" id="WP_344204016.1">
    <property type="nucleotide sequence ID" value="NZ_BAAAME010000010.1"/>
</dbReference>
<dbReference type="InterPro" id="IPR017938">
    <property type="entry name" value="Riboflavin_synthase-like_b-brl"/>
</dbReference>
<dbReference type="InterPro" id="IPR017927">
    <property type="entry name" value="FAD-bd_FR_type"/>
</dbReference>
<gene>
    <name evidence="2" type="ORF">GCM10009710_35440</name>
</gene>
<accession>A0ABP4WDZ0</accession>